<feature type="domain" description="KH type-2" evidence="7">
    <location>
        <begin position="120"/>
        <end position="197"/>
    </location>
</feature>
<dbReference type="STRING" id="145388.A0A0D2N6Q0"/>
<dbReference type="GO" id="GO:0000028">
    <property type="term" value="P:ribosomal small subunit assembly"/>
    <property type="evidence" value="ECO:0007669"/>
    <property type="project" value="TreeGrafter"/>
</dbReference>
<dbReference type="InterPro" id="IPR015946">
    <property type="entry name" value="KH_dom-like_a/b"/>
</dbReference>
<name>A0A0D2N6Q0_9CHLO</name>
<sequence length="218" mass="23281">MTQSKTHCRAEEVFVGSALSTQPGGLAAAGARDRGGRPRGRRDAAAAAAGEAAGEAGAAGAVVGGGAEVGHGGDSIAALKAWAVSKLPEGPTLYPKDMVSEQPERFFVSEIIREKIFLMYDQEIPYATQVQIAEFKERPGAKDYVMATVLVERPGQRGILLGAGGAALKKLGSEARRDIEEFLGRPVFLEISVQVAPDWRQQSDRLKEYGYFDPLYVS</sequence>
<reference evidence="8 9" key="1">
    <citation type="journal article" date="2013" name="BMC Genomics">
        <title>Reconstruction of the lipid metabolism for the microalga Monoraphidium neglectum from its genome sequence reveals characteristics suitable for biofuel production.</title>
        <authorList>
            <person name="Bogen C."/>
            <person name="Al-Dilaimi A."/>
            <person name="Albersmeier A."/>
            <person name="Wichmann J."/>
            <person name="Grundmann M."/>
            <person name="Rupp O."/>
            <person name="Lauersen K.J."/>
            <person name="Blifernez-Klassen O."/>
            <person name="Kalinowski J."/>
            <person name="Goesmann A."/>
            <person name="Mussgnug J.H."/>
            <person name="Kruse O."/>
        </authorList>
    </citation>
    <scope>NUCLEOTIDE SEQUENCE [LARGE SCALE GENOMIC DNA]</scope>
    <source>
        <strain evidence="8 9">SAG 48.87</strain>
    </source>
</reference>
<evidence type="ECO:0000256" key="2">
    <source>
        <dbReference type="ARBA" id="ARBA00022741"/>
    </source>
</evidence>
<dbReference type="GeneID" id="25739270"/>
<keyword evidence="2" id="KW-0547">Nucleotide-binding</keyword>
<organism evidence="8 9">
    <name type="scientific">Monoraphidium neglectum</name>
    <dbReference type="NCBI Taxonomy" id="145388"/>
    <lineage>
        <taxon>Eukaryota</taxon>
        <taxon>Viridiplantae</taxon>
        <taxon>Chlorophyta</taxon>
        <taxon>core chlorophytes</taxon>
        <taxon>Chlorophyceae</taxon>
        <taxon>CS clade</taxon>
        <taxon>Sphaeropleales</taxon>
        <taxon>Selenastraceae</taxon>
        <taxon>Monoraphidium</taxon>
    </lineage>
</organism>
<dbReference type="FunFam" id="3.30.300.20:FF:000003">
    <property type="entry name" value="GTPase Era"/>
    <property type="match status" value="1"/>
</dbReference>
<dbReference type="PANTHER" id="PTHR42698">
    <property type="entry name" value="GTPASE ERA"/>
    <property type="match status" value="1"/>
</dbReference>
<dbReference type="PANTHER" id="PTHR42698:SF2">
    <property type="entry name" value="GTPASE ERA-LIKE, CHLOROPLASTIC"/>
    <property type="match status" value="1"/>
</dbReference>
<keyword evidence="9" id="KW-1185">Reference proteome</keyword>
<feature type="compositionally biased region" description="Basic and acidic residues" evidence="6">
    <location>
        <begin position="31"/>
        <end position="42"/>
    </location>
</feature>
<feature type="region of interest" description="Disordered" evidence="6">
    <location>
        <begin position="22"/>
        <end position="42"/>
    </location>
</feature>
<dbReference type="OrthoDB" id="8954335at2759"/>
<dbReference type="GO" id="GO:0019843">
    <property type="term" value="F:rRNA binding"/>
    <property type="evidence" value="ECO:0007669"/>
    <property type="project" value="TreeGrafter"/>
</dbReference>
<dbReference type="RefSeq" id="XP_013900585.1">
    <property type="nucleotide sequence ID" value="XM_014045131.1"/>
</dbReference>
<evidence type="ECO:0000256" key="6">
    <source>
        <dbReference type="SAM" id="MobiDB-lite"/>
    </source>
</evidence>
<evidence type="ECO:0000313" key="9">
    <source>
        <dbReference type="Proteomes" id="UP000054498"/>
    </source>
</evidence>
<dbReference type="AlphaFoldDB" id="A0A0D2N6Q0"/>
<comment type="similarity">
    <text evidence="1">Belongs to the TRAFAC class TrmE-Era-EngA-EngB-Septin-like GTPase superfamily. Era GTPase family.</text>
</comment>
<dbReference type="EMBL" id="KK101252">
    <property type="protein sequence ID" value="KIZ01566.1"/>
    <property type="molecule type" value="Genomic_DNA"/>
</dbReference>
<dbReference type="Gene3D" id="3.30.300.20">
    <property type="match status" value="1"/>
</dbReference>
<dbReference type="SUPFAM" id="SSF54814">
    <property type="entry name" value="Prokaryotic type KH domain (KH-domain type II)"/>
    <property type="match status" value="1"/>
</dbReference>
<evidence type="ECO:0000256" key="5">
    <source>
        <dbReference type="PROSITE-ProRule" id="PRU00118"/>
    </source>
</evidence>
<keyword evidence="4" id="KW-0342">GTP-binding</keyword>
<dbReference type="InterPro" id="IPR004044">
    <property type="entry name" value="KH_dom_type_2"/>
</dbReference>
<dbReference type="InterPro" id="IPR005662">
    <property type="entry name" value="GTPase_Era-like"/>
</dbReference>
<keyword evidence="3 5" id="KW-0694">RNA-binding</keyword>
<dbReference type="GO" id="GO:0043024">
    <property type="term" value="F:ribosomal small subunit binding"/>
    <property type="evidence" value="ECO:0007669"/>
    <property type="project" value="TreeGrafter"/>
</dbReference>
<proteinExistence type="inferred from homology"/>
<evidence type="ECO:0000259" key="7">
    <source>
        <dbReference type="PROSITE" id="PS50823"/>
    </source>
</evidence>
<evidence type="ECO:0000256" key="4">
    <source>
        <dbReference type="ARBA" id="ARBA00023134"/>
    </source>
</evidence>
<dbReference type="KEGG" id="mng:MNEG_6394"/>
<evidence type="ECO:0000313" key="8">
    <source>
        <dbReference type="EMBL" id="KIZ01566.1"/>
    </source>
</evidence>
<dbReference type="InterPro" id="IPR009019">
    <property type="entry name" value="KH_sf_prok-type"/>
</dbReference>
<gene>
    <name evidence="8" type="ORF">MNEG_6394</name>
</gene>
<dbReference type="GO" id="GO:0005525">
    <property type="term" value="F:GTP binding"/>
    <property type="evidence" value="ECO:0007669"/>
    <property type="project" value="UniProtKB-KW"/>
</dbReference>
<dbReference type="PROSITE" id="PS50823">
    <property type="entry name" value="KH_TYPE_2"/>
    <property type="match status" value="1"/>
</dbReference>
<evidence type="ECO:0000256" key="1">
    <source>
        <dbReference type="ARBA" id="ARBA00007921"/>
    </source>
</evidence>
<accession>A0A0D2N6Q0</accession>
<dbReference type="Proteomes" id="UP000054498">
    <property type="component" value="Unassembled WGS sequence"/>
</dbReference>
<evidence type="ECO:0000256" key="3">
    <source>
        <dbReference type="ARBA" id="ARBA00022884"/>
    </source>
</evidence>
<protein>
    <submittedName>
        <fullName evidence="8">GTP-binding protein Era</fullName>
    </submittedName>
</protein>
<dbReference type="CDD" id="cd22534">
    <property type="entry name" value="KH-II_Era"/>
    <property type="match status" value="1"/>
</dbReference>
<dbReference type="Pfam" id="PF07650">
    <property type="entry name" value="KH_2"/>
    <property type="match status" value="1"/>
</dbReference>